<comment type="caution">
    <text evidence="2">The sequence shown here is derived from an EMBL/GenBank/DDBJ whole genome shotgun (WGS) entry which is preliminary data.</text>
</comment>
<reference evidence="2" key="1">
    <citation type="submission" date="2018-01" db="EMBL/GenBank/DDBJ databases">
        <authorList>
            <person name="Clerissi C."/>
        </authorList>
    </citation>
    <scope>NUCLEOTIDE SEQUENCE</scope>
    <source>
        <strain evidence="2">Cupriavidus oxalaticus LMG 2235</strain>
    </source>
</reference>
<dbReference type="EMBL" id="OGUS01000121">
    <property type="protein sequence ID" value="SPC14197.1"/>
    <property type="molecule type" value="Genomic_DNA"/>
</dbReference>
<gene>
    <name evidence="2" type="ORF">CO2235_200053</name>
</gene>
<sequence>MAGSAGAPYRATGAFDSQRQDAPTLTTDFYARFEAECLPRIADAIGRQLRRVQLHALPAEAPNHPPRLRMTGDGPAELRRHAHPLDVTLAWDGLEVQRLFAAGGEARFAGYLAALPGKLRAWQEPRGIDFGSLSQADPAILIGGLDFEH</sequence>
<organism evidence="2">
    <name type="scientific">Cupriavidus oxalaticus</name>
    <dbReference type="NCBI Taxonomy" id="96344"/>
    <lineage>
        <taxon>Bacteria</taxon>
        <taxon>Pseudomonadati</taxon>
        <taxon>Pseudomonadota</taxon>
        <taxon>Betaproteobacteria</taxon>
        <taxon>Burkholderiales</taxon>
        <taxon>Burkholderiaceae</taxon>
        <taxon>Cupriavidus</taxon>
    </lineage>
</organism>
<dbReference type="Proteomes" id="UP000256862">
    <property type="component" value="Chromosome CO2235"/>
</dbReference>
<protein>
    <recommendedName>
        <fullName evidence="1">DUF5594 domain-containing protein</fullName>
    </recommendedName>
</protein>
<evidence type="ECO:0000313" key="2">
    <source>
        <dbReference type="EMBL" id="SPC14197.1"/>
    </source>
</evidence>
<evidence type="ECO:0000259" key="1">
    <source>
        <dbReference type="Pfam" id="PF18057"/>
    </source>
</evidence>
<dbReference type="Pfam" id="PF18057">
    <property type="entry name" value="DUF5594"/>
    <property type="match status" value="1"/>
</dbReference>
<name>A0A375G634_9BURK</name>
<accession>A0A375G634</accession>
<dbReference type="InterPro" id="IPR040953">
    <property type="entry name" value="DUF5594"/>
</dbReference>
<proteinExistence type="predicted"/>
<dbReference type="AlphaFoldDB" id="A0A375G634"/>
<feature type="domain" description="DUF5594" evidence="1">
    <location>
        <begin position="31"/>
        <end position="148"/>
    </location>
</feature>